<protein>
    <submittedName>
        <fullName evidence="1">Uncharacterized protein</fullName>
    </submittedName>
</protein>
<sequence>MQGQAAHDHGRRRQAATHFKALLLFYTELSQILAKDLLMQFDYLGATYWANYWLREAQEIRELTHSGEDLFYKRLVAVLQFTAFCGVFAGKGKIH</sequence>
<dbReference type="AlphaFoldDB" id="A0A1Q9BWA1"/>
<dbReference type="Proteomes" id="UP000186817">
    <property type="component" value="Unassembled WGS sequence"/>
</dbReference>
<name>A0A1Q9BWA1_SYMMI</name>
<gene>
    <name evidence="1" type="ORF">AK812_SmicGene45316</name>
</gene>
<organism evidence="1 2">
    <name type="scientific">Symbiodinium microadriaticum</name>
    <name type="common">Dinoflagellate</name>
    <name type="synonym">Zooxanthella microadriatica</name>
    <dbReference type="NCBI Taxonomy" id="2951"/>
    <lineage>
        <taxon>Eukaryota</taxon>
        <taxon>Sar</taxon>
        <taxon>Alveolata</taxon>
        <taxon>Dinophyceae</taxon>
        <taxon>Suessiales</taxon>
        <taxon>Symbiodiniaceae</taxon>
        <taxon>Symbiodinium</taxon>
    </lineage>
</organism>
<proteinExistence type="predicted"/>
<evidence type="ECO:0000313" key="2">
    <source>
        <dbReference type="Proteomes" id="UP000186817"/>
    </source>
</evidence>
<reference evidence="1 2" key="1">
    <citation type="submission" date="2016-02" db="EMBL/GenBank/DDBJ databases">
        <title>Genome analysis of coral dinoflagellate symbionts highlights evolutionary adaptations to a symbiotic lifestyle.</title>
        <authorList>
            <person name="Aranda M."/>
            <person name="Li Y."/>
            <person name="Liew Y.J."/>
            <person name="Baumgarten S."/>
            <person name="Simakov O."/>
            <person name="Wilson M."/>
            <person name="Piel J."/>
            <person name="Ashoor H."/>
            <person name="Bougouffa S."/>
            <person name="Bajic V.B."/>
            <person name="Ryu T."/>
            <person name="Ravasi T."/>
            <person name="Bayer T."/>
            <person name="Micklem G."/>
            <person name="Kim H."/>
            <person name="Bhak J."/>
            <person name="Lajeunesse T.C."/>
            <person name="Voolstra C.R."/>
        </authorList>
    </citation>
    <scope>NUCLEOTIDE SEQUENCE [LARGE SCALE GENOMIC DNA]</scope>
    <source>
        <strain evidence="1 2">CCMP2467</strain>
    </source>
</reference>
<evidence type="ECO:0000313" key="1">
    <source>
        <dbReference type="EMBL" id="OLP74978.1"/>
    </source>
</evidence>
<dbReference type="EMBL" id="LSRX01002948">
    <property type="protein sequence ID" value="OLP74978.1"/>
    <property type="molecule type" value="Genomic_DNA"/>
</dbReference>
<accession>A0A1Q9BWA1</accession>
<keyword evidence="2" id="KW-1185">Reference proteome</keyword>
<comment type="caution">
    <text evidence="1">The sequence shown here is derived from an EMBL/GenBank/DDBJ whole genome shotgun (WGS) entry which is preliminary data.</text>
</comment>